<evidence type="ECO:0000313" key="3">
    <source>
        <dbReference type="Proteomes" id="UP000654482"/>
    </source>
</evidence>
<evidence type="ECO:0000313" key="2">
    <source>
        <dbReference type="EMBL" id="MBE9118963.1"/>
    </source>
</evidence>
<dbReference type="RefSeq" id="WP_194032058.1">
    <property type="nucleotide sequence ID" value="NZ_JADEWZ010000070.1"/>
</dbReference>
<dbReference type="InterPro" id="IPR030395">
    <property type="entry name" value="GP_PDE_dom"/>
</dbReference>
<dbReference type="PANTHER" id="PTHR46211:SF14">
    <property type="entry name" value="GLYCEROPHOSPHODIESTER PHOSPHODIESTERASE"/>
    <property type="match status" value="1"/>
</dbReference>
<feature type="domain" description="GP-PDE" evidence="1">
    <location>
        <begin position="3"/>
        <end position="245"/>
    </location>
</feature>
<gene>
    <name evidence="2" type="ORF">IQ249_24030</name>
</gene>
<dbReference type="Proteomes" id="UP000654482">
    <property type="component" value="Unassembled WGS sequence"/>
</dbReference>
<proteinExistence type="predicted"/>
<dbReference type="GO" id="GO:0006629">
    <property type="term" value="P:lipid metabolic process"/>
    <property type="evidence" value="ECO:0007669"/>
    <property type="project" value="InterPro"/>
</dbReference>
<organism evidence="2 3">
    <name type="scientific">Lusitaniella coriacea LEGE 07157</name>
    <dbReference type="NCBI Taxonomy" id="945747"/>
    <lineage>
        <taxon>Bacteria</taxon>
        <taxon>Bacillati</taxon>
        <taxon>Cyanobacteriota</taxon>
        <taxon>Cyanophyceae</taxon>
        <taxon>Spirulinales</taxon>
        <taxon>Lusitaniellaceae</taxon>
        <taxon>Lusitaniella</taxon>
    </lineage>
</organism>
<sequence length="245" mass="27714">MDLEIVAHRGFSAIAPENTLAAFSAAVQHGANAIEFDVQLSADRVPAIIHDATVERTTDGVGNVNDCTLEQLKRLDAGLWFSDRFTGERIPTLQEGLDFLKDTDLKIYPEIKEADDWSDADIDRLIILLNDPRWRDRCTIASFSDDFLSRFRDRETMKRTQPLTLAYYPLSPSDYADKLRQLKSDSNAMLLSEYHLLLDNPALIEASQDRNIDVGAWTVDNQHDLEQLTRLGVKRIVTNCLFGSN</sequence>
<evidence type="ECO:0000259" key="1">
    <source>
        <dbReference type="PROSITE" id="PS51704"/>
    </source>
</evidence>
<dbReference type="SUPFAM" id="SSF51695">
    <property type="entry name" value="PLC-like phosphodiesterases"/>
    <property type="match status" value="1"/>
</dbReference>
<dbReference type="EMBL" id="JADEWZ010000070">
    <property type="protein sequence ID" value="MBE9118963.1"/>
    <property type="molecule type" value="Genomic_DNA"/>
</dbReference>
<reference evidence="2" key="1">
    <citation type="submission" date="2020-10" db="EMBL/GenBank/DDBJ databases">
        <authorList>
            <person name="Castelo-Branco R."/>
            <person name="Eusebio N."/>
            <person name="Adriana R."/>
            <person name="Vieira A."/>
            <person name="Brugerolle De Fraissinette N."/>
            <person name="Rezende De Castro R."/>
            <person name="Schneider M.P."/>
            <person name="Vasconcelos V."/>
            <person name="Leao P.N."/>
        </authorList>
    </citation>
    <scope>NUCLEOTIDE SEQUENCE</scope>
    <source>
        <strain evidence="2">LEGE 07157</strain>
    </source>
</reference>
<dbReference type="GO" id="GO:0008081">
    <property type="term" value="F:phosphoric diester hydrolase activity"/>
    <property type="evidence" value="ECO:0007669"/>
    <property type="project" value="InterPro"/>
</dbReference>
<dbReference type="InterPro" id="IPR017946">
    <property type="entry name" value="PLC-like_Pdiesterase_TIM-brl"/>
</dbReference>
<dbReference type="PROSITE" id="PS51704">
    <property type="entry name" value="GP_PDE"/>
    <property type="match status" value="1"/>
</dbReference>
<name>A0A8J7IXR9_9CYAN</name>
<accession>A0A8J7IXR9</accession>
<dbReference type="Pfam" id="PF03009">
    <property type="entry name" value="GDPD"/>
    <property type="match status" value="1"/>
</dbReference>
<dbReference type="AlphaFoldDB" id="A0A8J7IXR9"/>
<keyword evidence="3" id="KW-1185">Reference proteome</keyword>
<comment type="caution">
    <text evidence="2">The sequence shown here is derived from an EMBL/GenBank/DDBJ whole genome shotgun (WGS) entry which is preliminary data.</text>
</comment>
<protein>
    <submittedName>
        <fullName evidence="2">Glycerophosphodiester phosphodiesterase</fullName>
    </submittedName>
</protein>
<dbReference type="Gene3D" id="3.20.20.190">
    <property type="entry name" value="Phosphatidylinositol (PI) phosphodiesterase"/>
    <property type="match status" value="1"/>
</dbReference>
<dbReference type="PANTHER" id="PTHR46211">
    <property type="entry name" value="GLYCEROPHOSPHORYL DIESTER PHOSPHODIESTERASE"/>
    <property type="match status" value="1"/>
</dbReference>